<dbReference type="EMBL" id="CAJNOK010000255">
    <property type="protein sequence ID" value="CAF0740323.1"/>
    <property type="molecule type" value="Genomic_DNA"/>
</dbReference>
<dbReference type="InterPro" id="IPR037277">
    <property type="entry name" value="Granulin_sf"/>
</dbReference>
<dbReference type="PANTHER" id="PTHR12274">
    <property type="entry name" value="GRANULIN"/>
    <property type="match status" value="1"/>
</dbReference>
<dbReference type="AlphaFoldDB" id="A0A8S2GH87"/>
<comment type="similarity">
    <text evidence="2">Belongs to the granulin family.</text>
</comment>
<dbReference type="Proteomes" id="UP000677228">
    <property type="component" value="Unassembled WGS sequence"/>
</dbReference>
<evidence type="ECO:0000256" key="2">
    <source>
        <dbReference type="ARBA" id="ARBA00010093"/>
    </source>
</evidence>
<feature type="domain" description="Granulins" evidence="6">
    <location>
        <begin position="596"/>
        <end position="609"/>
    </location>
</feature>
<dbReference type="PANTHER" id="PTHR12274:SF3">
    <property type="entry name" value="PROGRANULIN"/>
    <property type="match status" value="1"/>
</dbReference>
<dbReference type="FunFam" id="2.10.25.160:FF:000001">
    <property type="entry name" value="Granulin precursor"/>
    <property type="match status" value="1"/>
</dbReference>
<evidence type="ECO:0000256" key="1">
    <source>
        <dbReference type="ARBA" id="ARBA00004613"/>
    </source>
</evidence>
<evidence type="ECO:0000256" key="4">
    <source>
        <dbReference type="ARBA" id="ARBA00023157"/>
    </source>
</evidence>
<feature type="signal peptide" evidence="5">
    <location>
        <begin position="1"/>
        <end position="29"/>
    </location>
</feature>
<accession>A0A8S2GH87</accession>
<keyword evidence="3" id="KW-0964">Secreted</keyword>
<dbReference type="GO" id="GO:0005576">
    <property type="term" value="C:extracellular region"/>
    <property type="evidence" value="ECO:0007669"/>
    <property type="project" value="UniProtKB-SubCell"/>
</dbReference>
<keyword evidence="4" id="KW-1015">Disulfide bond</keyword>
<dbReference type="Pfam" id="PF00396">
    <property type="entry name" value="Granulin"/>
    <property type="match status" value="6"/>
</dbReference>
<organism evidence="8 9">
    <name type="scientific">Didymodactylos carnosus</name>
    <dbReference type="NCBI Taxonomy" id="1234261"/>
    <lineage>
        <taxon>Eukaryota</taxon>
        <taxon>Metazoa</taxon>
        <taxon>Spiralia</taxon>
        <taxon>Gnathifera</taxon>
        <taxon>Rotifera</taxon>
        <taxon>Eurotatoria</taxon>
        <taxon>Bdelloidea</taxon>
        <taxon>Philodinida</taxon>
        <taxon>Philodinidae</taxon>
        <taxon>Didymodactylos</taxon>
    </lineage>
</organism>
<dbReference type="EMBL" id="CAJOBA010000255">
    <property type="protein sequence ID" value="CAF3517632.1"/>
    <property type="molecule type" value="Genomic_DNA"/>
</dbReference>
<reference evidence="8" key="1">
    <citation type="submission" date="2021-02" db="EMBL/GenBank/DDBJ databases">
        <authorList>
            <person name="Nowell W R."/>
        </authorList>
    </citation>
    <scope>NUCLEOTIDE SEQUENCE</scope>
</reference>
<keyword evidence="5" id="KW-0732">Signal</keyword>
<name>A0A8S2GH87_9BILA</name>
<dbReference type="InterPro" id="IPR039036">
    <property type="entry name" value="Granulin_fam"/>
</dbReference>
<feature type="domain" description="Granulins" evidence="6">
    <location>
        <begin position="228"/>
        <end position="241"/>
    </location>
</feature>
<dbReference type="Proteomes" id="UP000682733">
    <property type="component" value="Unassembled WGS sequence"/>
</dbReference>
<feature type="chain" id="PRO_5036434598" description="Granulins domain-containing protein" evidence="5">
    <location>
        <begin position="30"/>
        <end position="624"/>
    </location>
</feature>
<dbReference type="PROSITE" id="PS00799">
    <property type="entry name" value="GRANULINS"/>
    <property type="match status" value="2"/>
</dbReference>
<sequence length="624" mass="68915">MLETRFNIYRVSMWYSLALVLLFIGIGQAFNPLNCPTNVTCVEHQTCCLTNQGLWACCPLEDAICCNDGQTCCQKGEKCSPGGNCTKKIVQEENNQITIVETTGFNLIPHSLTPKSVQCPDGQSFCPDGQTCCQLSSGQYGCCPLHDHEHCCPHGYTCDTEHSRCLKKSLTSWFLKSAKFNFIKRHSSLNDNSVTCPDGQSSCPDGQTCCQLSTGQYGCCPLPDAVCCNDHLHCCPHGYTCDTEHSTCKRAEDEFDILPIFKKLPSFKLPKSCPHHYKCDLKVFKCDHDKYEFLSMPLLKKHSAMKTKSIPSTATNNKLATPQKPETLHTVQCPDEKSFCPDDTTCCILKEGGYGCCPFGSATCCADKIHCCSHDYSCDKSGSRCIRHVDSSLSVNNRTLDMVIAAMKKFKMPLMKKGTYTHRISTLDVVQNKHDHSPPSCKQYCRSPATGKLTCCTNRIPLTEGLTINDNQTCPDGVTKCSSKSTCCPNTDENQNVLSYGCCPYQKGVCCGTRGNVCCPFNYICNPTDQSCQLNDIKPTYNFLHTGNPQERNLRLSSPPINACPNLLVSCPTNYTCCQTPTYQYQCCAFTNGTCCSDGLHCCPNGTLCDLNAGGCYQDHNRNK</sequence>
<gene>
    <name evidence="7" type="ORF">OVA965_LOCUS1398</name>
    <name evidence="8" type="ORF">TMI583_LOCUS1399</name>
</gene>
<dbReference type="Gene3D" id="2.10.25.160">
    <property type="entry name" value="Granulin"/>
    <property type="match status" value="6"/>
</dbReference>
<dbReference type="InterPro" id="IPR000118">
    <property type="entry name" value="Granulin"/>
</dbReference>
<comment type="caution">
    <text evidence="8">The sequence shown here is derived from an EMBL/GenBank/DDBJ whole genome shotgun (WGS) entry which is preliminary data.</text>
</comment>
<protein>
    <recommendedName>
        <fullName evidence="6">Granulins domain-containing protein</fullName>
    </recommendedName>
</protein>
<evidence type="ECO:0000313" key="8">
    <source>
        <dbReference type="EMBL" id="CAF3517632.1"/>
    </source>
</evidence>
<evidence type="ECO:0000256" key="3">
    <source>
        <dbReference type="ARBA" id="ARBA00022525"/>
    </source>
</evidence>
<evidence type="ECO:0000256" key="5">
    <source>
        <dbReference type="SAM" id="SignalP"/>
    </source>
</evidence>
<proteinExistence type="inferred from homology"/>
<dbReference type="SUPFAM" id="SSF57277">
    <property type="entry name" value="Granulin repeat"/>
    <property type="match status" value="4"/>
</dbReference>
<evidence type="ECO:0000259" key="6">
    <source>
        <dbReference type="PROSITE" id="PS00799"/>
    </source>
</evidence>
<dbReference type="SMART" id="SM00277">
    <property type="entry name" value="GRAN"/>
    <property type="match status" value="6"/>
</dbReference>
<evidence type="ECO:0000313" key="9">
    <source>
        <dbReference type="Proteomes" id="UP000682733"/>
    </source>
</evidence>
<evidence type="ECO:0000313" key="7">
    <source>
        <dbReference type="EMBL" id="CAF0740323.1"/>
    </source>
</evidence>
<comment type="subcellular location">
    <subcellularLocation>
        <location evidence="1">Secreted</location>
    </subcellularLocation>
</comment>